<feature type="transmembrane region" description="Helical" evidence="5">
    <location>
        <begin position="107"/>
        <end position="129"/>
    </location>
</feature>
<dbReference type="PANTHER" id="PTHR33514">
    <property type="entry name" value="PROTEIN ABCI12, CHLOROPLASTIC"/>
    <property type="match status" value="1"/>
</dbReference>
<sequence>MLKDNLVGKYIPQDSVIHHLDPRAKFLAFFLLMLIVFIANSVVTYGVLIAVALILTLFAKFNISYVLNGLKPILLIVLFAFFVHLFTTKGGELLWSWKFLSIYSHGLVQGIFISLRFILLMYFATILTLSTSPIELTQGIESLCAPLKVIGIPVESIALMMSIAIRFIPTLIDELDLIRRAQAARGADVAMGSLSARFKAVQALVIPIFIQSFKRAEDLANAMEARGYDTNVQRTYYKVLTWKFKDTLIIISVMCIGVLLILLRLNNI</sequence>
<reference evidence="6 7" key="1">
    <citation type="submission" date="2018-11" db="EMBL/GenBank/DDBJ databases">
        <title>Genomic Encyclopedia of Type Strains, Phase IV (KMG-IV): sequencing the most valuable type-strain genomes for metagenomic binning, comparative biology and taxonomic classification.</title>
        <authorList>
            <person name="Goeker M."/>
        </authorList>
    </citation>
    <scope>NUCLEOTIDE SEQUENCE [LARGE SCALE GENOMIC DNA]</scope>
    <source>
        <strain evidence="6 7">DSM 29158</strain>
    </source>
</reference>
<name>A0A3N5CGI2_9BACL</name>
<keyword evidence="7" id="KW-1185">Reference proteome</keyword>
<dbReference type="Proteomes" id="UP000277108">
    <property type="component" value="Unassembled WGS sequence"/>
</dbReference>
<dbReference type="InterPro" id="IPR003339">
    <property type="entry name" value="ABC/ECF_trnsptr_transmembrane"/>
</dbReference>
<evidence type="ECO:0000256" key="2">
    <source>
        <dbReference type="ARBA" id="ARBA00022692"/>
    </source>
</evidence>
<keyword evidence="3 5" id="KW-1133">Transmembrane helix</keyword>
<feature type="transmembrane region" description="Helical" evidence="5">
    <location>
        <begin position="247"/>
        <end position="265"/>
    </location>
</feature>
<feature type="transmembrane region" description="Helical" evidence="5">
    <location>
        <begin position="26"/>
        <end position="59"/>
    </location>
</feature>
<evidence type="ECO:0000313" key="7">
    <source>
        <dbReference type="Proteomes" id="UP000277108"/>
    </source>
</evidence>
<feature type="transmembrane region" description="Helical" evidence="5">
    <location>
        <begin position="65"/>
        <end position="86"/>
    </location>
</feature>
<evidence type="ECO:0000313" key="6">
    <source>
        <dbReference type="EMBL" id="RPF56561.1"/>
    </source>
</evidence>
<keyword evidence="4 5" id="KW-0472">Membrane</keyword>
<evidence type="ECO:0000256" key="4">
    <source>
        <dbReference type="ARBA" id="ARBA00023136"/>
    </source>
</evidence>
<keyword evidence="2 5" id="KW-0812">Transmembrane</keyword>
<evidence type="ECO:0000256" key="1">
    <source>
        <dbReference type="ARBA" id="ARBA00004141"/>
    </source>
</evidence>
<dbReference type="EMBL" id="RKRK01000003">
    <property type="protein sequence ID" value="RPF56561.1"/>
    <property type="molecule type" value="Genomic_DNA"/>
</dbReference>
<gene>
    <name evidence="6" type="ORF">EDD62_1212</name>
</gene>
<proteinExistence type="predicted"/>
<comment type="subcellular location">
    <subcellularLocation>
        <location evidence="1">Membrane</location>
        <topology evidence="1">Multi-pass membrane protein</topology>
    </subcellularLocation>
</comment>
<evidence type="ECO:0000256" key="5">
    <source>
        <dbReference type="SAM" id="Phobius"/>
    </source>
</evidence>
<comment type="caution">
    <text evidence="6">The sequence shown here is derived from an EMBL/GenBank/DDBJ whole genome shotgun (WGS) entry which is preliminary data.</text>
</comment>
<protein>
    <submittedName>
        <fullName evidence="6">Energy-coupling factor transport system permease protein</fullName>
    </submittedName>
</protein>
<dbReference type="RefSeq" id="WP_123807928.1">
    <property type="nucleotide sequence ID" value="NZ_RKRK01000003.1"/>
</dbReference>
<evidence type="ECO:0000256" key="3">
    <source>
        <dbReference type="ARBA" id="ARBA00022989"/>
    </source>
</evidence>
<dbReference type="Pfam" id="PF02361">
    <property type="entry name" value="CbiQ"/>
    <property type="match status" value="1"/>
</dbReference>
<dbReference type="GO" id="GO:0005886">
    <property type="term" value="C:plasma membrane"/>
    <property type="evidence" value="ECO:0007669"/>
    <property type="project" value="UniProtKB-ARBA"/>
</dbReference>
<dbReference type="CDD" id="cd16914">
    <property type="entry name" value="EcfT"/>
    <property type="match status" value="1"/>
</dbReference>
<dbReference type="AlphaFoldDB" id="A0A3N5CGI2"/>
<dbReference type="PANTHER" id="PTHR33514:SF13">
    <property type="entry name" value="PROTEIN ABCI12, CHLOROPLASTIC"/>
    <property type="match status" value="1"/>
</dbReference>
<accession>A0A3N5CGI2</accession>
<dbReference type="OrthoDB" id="8075495at2"/>
<organism evidence="6 7">
    <name type="scientific">Abyssicoccus albus</name>
    <dbReference type="NCBI Taxonomy" id="1817405"/>
    <lineage>
        <taxon>Bacteria</taxon>
        <taxon>Bacillati</taxon>
        <taxon>Bacillota</taxon>
        <taxon>Bacilli</taxon>
        <taxon>Bacillales</taxon>
        <taxon>Abyssicoccaceae</taxon>
    </lineage>
</organism>